<proteinExistence type="predicted"/>
<dbReference type="KEGG" id="taw:EI545_17345"/>
<gene>
    <name evidence="1" type="ORF">EI545_17345</name>
</gene>
<name>A0A3S8UA25_9RHOB</name>
<dbReference type="EMBL" id="CP034328">
    <property type="protein sequence ID" value="AZL60433.1"/>
    <property type="molecule type" value="Genomic_DNA"/>
</dbReference>
<keyword evidence="2" id="KW-1185">Reference proteome</keyword>
<dbReference type="AlphaFoldDB" id="A0A3S8UA25"/>
<protein>
    <submittedName>
        <fullName evidence="1">Uncharacterized protein</fullName>
    </submittedName>
</protein>
<dbReference type="OrthoDB" id="7876344at2"/>
<organism evidence="1 2">
    <name type="scientific">Tabrizicola piscis</name>
    <dbReference type="NCBI Taxonomy" id="2494374"/>
    <lineage>
        <taxon>Bacteria</taxon>
        <taxon>Pseudomonadati</taxon>
        <taxon>Pseudomonadota</taxon>
        <taxon>Alphaproteobacteria</taxon>
        <taxon>Rhodobacterales</taxon>
        <taxon>Paracoccaceae</taxon>
        <taxon>Tabrizicola</taxon>
    </lineage>
</organism>
<evidence type="ECO:0000313" key="2">
    <source>
        <dbReference type="Proteomes" id="UP000282002"/>
    </source>
</evidence>
<evidence type="ECO:0000313" key="1">
    <source>
        <dbReference type="EMBL" id="AZL60433.1"/>
    </source>
</evidence>
<sequence length="92" mass="9834">MNAVFAHAGIHQPRHLTLGNAVQHGGIGLRRFGTEIAVLGGQVAEILGDGLHGVEGIVETLQRTAERAIGHRQDFALTGHDMTAFRLLAPQH</sequence>
<accession>A0A3S8UA25</accession>
<dbReference type="Proteomes" id="UP000282002">
    <property type="component" value="Chromosome"/>
</dbReference>
<reference evidence="1 2" key="1">
    <citation type="submission" date="2018-12" db="EMBL/GenBank/DDBJ databases">
        <title>Complete genome sequencing of Tabrizicola sp. K13M18.</title>
        <authorList>
            <person name="Bae J.-W."/>
        </authorList>
    </citation>
    <scope>NUCLEOTIDE SEQUENCE [LARGE SCALE GENOMIC DNA]</scope>
    <source>
        <strain evidence="1 2">K13M18</strain>
    </source>
</reference>